<proteinExistence type="predicted"/>
<reference evidence="1 2" key="1">
    <citation type="journal article" date="2011" name="Stand. Genomic Sci.">
        <title>Complete genome sequence of 'Thioalkalivibrio sulfidophilus' HL-EbGr7.</title>
        <authorList>
            <person name="Muyzer G."/>
            <person name="Sorokin D.Y."/>
            <person name="Mavromatis K."/>
            <person name="Lapidus A."/>
            <person name="Clum A."/>
            <person name="Ivanova N."/>
            <person name="Pati A."/>
            <person name="d'Haeseleer P."/>
            <person name="Woyke T."/>
            <person name="Kyrpides N.C."/>
        </authorList>
    </citation>
    <scope>NUCLEOTIDE SEQUENCE [LARGE SCALE GENOMIC DNA]</scope>
    <source>
        <strain evidence="1 2">HL-EbGR7</strain>
    </source>
</reference>
<dbReference type="Pfam" id="PF11162">
    <property type="entry name" value="DUF2946"/>
    <property type="match status" value="1"/>
</dbReference>
<name>B8GT19_THISH</name>
<dbReference type="STRING" id="396588.Tgr7_1953"/>
<dbReference type="InterPro" id="IPR021333">
    <property type="entry name" value="DUF2946"/>
</dbReference>
<gene>
    <name evidence="1" type="ordered locus">Tgr7_1953</name>
</gene>
<dbReference type="OrthoDB" id="9828424at2"/>
<evidence type="ECO:0000313" key="2">
    <source>
        <dbReference type="Proteomes" id="UP000002383"/>
    </source>
</evidence>
<evidence type="ECO:0008006" key="3">
    <source>
        <dbReference type="Google" id="ProtNLM"/>
    </source>
</evidence>
<accession>B8GT19</accession>
<keyword evidence="2" id="KW-1185">Reference proteome</keyword>
<dbReference type="AlphaFoldDB" id="B8GT19"/>
<protein>
    <recommendedName>
        <fullName evidence="3">DUF2946 domain-containing protein</fullName>
    </recommendedName>
</protein>
<dbReference type="EMBL" id="CP001339">
    <property type="protein sequence ID" value="ACL73034.1"/>
    <property type="molecule type" value="Genomic_DNA"/>
</dbReference>
<dbReference type="HOGENOM" id="CLU_1795606_0_0_6"/>
<dbReference type="RefSeq" id="WP_012638513.1">
    <property type="nucleotide sequence ID" value="NC_011901.1"/>
</dbReference>
<evidence type="ECO:0000313" key="1">
    <source>
        <dbReference type="EMBL" id="ACL73034.1"/>
    </source>
</evidence>
<sequence>MAVIDSPAFEVQVRARSRTSRLTHRAGRWLGLLAVCLQLLMPVVHAMPAGQDDALWLAGLHGEFCGQPVSLEAADPDHANQQAGHEMPVCDCLTCKLLQAVVLPPGVPPAAHAGAVESPTSGNIALPALAPVHERPPVRAPPAV</sequence>
<dbReference type="Proteomes" id="UP000002383">
    <property type="component" value="Chromosome"/>
</dbReference>
<dbReference type="KEGG" id="tgr:Tgr7_1953"/>
<organism evidence="1 2">
    <name type="scientific">Thioalkalivibrio sulfidiphilus (strain HL-EbGR7)</name>
    <dbReference type="NCBI Taxonomy" id="396588"/>
    <lineage>
        <taxon>Bacteria</taxon>
        <taxon>Pseudomonadati</taxon>
        <taxon>Pseudomonadota</taxon>
        <taxon>Gammaproteobacteria</taxon>
        <taxon>Chromatiales</taxon>
        <taxon>Ectothiorhodospiraceae</taxon>
        <taxon>Thioalkalivibrio</taxon>
    </lineage>
</organism>